<dbReference type="EMBL" id="AWGJ01000012">
    <property type="protein sequence ID" value="ODN74010.1"/>
    <property type="molecule type" value="Genomic_DNA"/>
</dbReference>
<evidence type="ECO:0000313" key="2">
    <source>
        <dbReference type="Proteomes" id="UP000094065"/>
    </source>
</evidence>
<gene>
    <name evidence="1" type="ORF">L202_07493</name>
</gene>
<organism evidence="1 2">
    <name type="scientific">Cryptococcus amylolentus CBS 6039</name>
    <dbReference type="NCBI Taxonomy" id="1295533"/>
    <lineage>
        <taxon>Eukaryota</taxon>
        <taxon>Fungi</taxon>
        <taxon>Dikarya</taxon>
        <taxon>Basidiomycota</taxon>
        <taxon>Agaricomycotina</taxon>
        <taxon>Tremellomycetes</taxon>
        <taxon>Tremellales</taxon>
        <taxon>Cryptococcaceae</taxon>
        <taxon>Cryptococcus</taxon>
    </lineage>
</organism>
<keyword evidence="2" id="KW-1185">Reference proteome</keyword>
<dbReference type="Proteomes" id="UP000094065">
    <property type="component" value="Unassembled WGS sequence"/>
</dbReference>
<comment type="caution">
    <text evidence="1">The sequence shown here is derived from an EMBL/GenBank/DDBJ whole genome shotgun (WGS) entry which is preliminary data.</text>
</comment>
<sequence length="165" mass="17753">MRTESQRYGIHLKSTLDHARSAGGMSSIGGQVGSGWRGNLLGRLASIFTDSMCASCLSRPENVWLGKRGLTDDMVRGRIMASRFRIVTSGINESLAHGLPYSAAHQWLAMLYLLLPHTSSRCAISHDMLSDSDGHVAQKGTPAWNQTRGPLGGVRCSHGVTGCLC</sequence>
<name>A0A1E3HCE4_9TREE</name>
<protein>
    <submittedName>
        <fullName evidence="1">Uncharacterized protein</fullName>
    </submittedName>
</protein>
<accession>A0A1E3HCE4</accession>
<dbReference type="GeneID" id="30158802"/>
<dbReference type="AlphaFoldDB" id="A0A1E3HCE4"/>
<evidence type="ECO:0000313" key="1">
    <source>
        <dbReference type="EMBL" id="ODN74010.1"/>
    </source>
</evidence>
<dbReference type="RefSeq" id="XP_018989872.1">
    <property type="nucleotide sequence ID" value="XM_019142229.1"/>
</dbReference>
<reference evidence="1 2" key="1">
    <citation type="submission" date="2016-06" db="EMBL/GenBank/DDBJ databases">
        <title>Evolution of pathogenesis and genome organization in the Tremellales.</title>
        <authorList>
            <person name="Cuomo C."/>
            <person name="Litvintseva A."/>
            <person name="Heitman J."/>
            <person name="Chen Y."/>
            <person name="Sun S."/>
            <person name="Springer D."/>
            <person name="Dromer F."/>
            <person name="Young S."/>
            <person name="Zeng Q."/>
            <person name="Chapman S."/>
            <person name="Gujja S."/>
            <person name="Saif S."/>
            <person name="Birren B."/>
        </authorList>
    </citation>
    <scope>NUCLEOTIDE SEQUENCE [LARGE SCALE GENOMIC DNA]</scope>
    <source>
        <strain evidence="1 2">CBS 6039</strain>
    </source>
</reference>
<proteinExistence type="predicted"/>